<sequence length="50" mass="5472">MAPEHDAPEQRTEVTQPQPNRILSEPATPQNCAADYEAAADVRARLAQGR</sequence>
<dbReference type="STRING" id="1196353.SAMN05444921_11337"/>
<evidence type="ECO:0000256" key="1">
    <source>
        <dbReference type="SAM" id="MobiDB-lite"/>
    </source>
</evidence>
<reference evidence="3" key="1">
    <citation type="submission" date="2016-10" db="EMBL/GenBank/DDBJ databases">
        <authorList>
            <person name="Varghese N."/>
            <person name="Submissions S."/>
        </authorList>
    </citation>
    <scope>NUCLEOTIDE SEQUENCE [LARGE SCALE GENOMIC DNA]</scope>
    <source>
        <strain evidence="3">CGMCC 4.7042</strain>
    </source>
</reference>
<dbReference type="EMBL" id="FNHI01000013">
    <property type="protein sequence ID" value="SDM76933.1"/>
    <property type="molecule type" value="Genomic_DNA"/>
</dbReference>
<name>A0A1G9VXS9_9ACTN</name>
<feature type="compositionally biased region" description="Polar residues" evidence="1">
    <location>
        <begin position="13"/>
        <end position="30"/>
    </location>
</feature>
<organism evidence="2 3">
    <name type="scientific">Streptomyces wuyuanensis</name>
    <dbReference type="NCBI Taxonomy" id="1196353"/>
    <lineage>
        <taxon>Bacteria</taxon>
        <taxon>Bacillati</taxon>
        <taxon>Actinomycetota</taxon>
        <taxon>Actinomycetes</taxon>
        <taxon>Kitasatosporales</taxon>
        <taxon>Streptomycetaceae</taxon>
        <taxon>Streptomyces</taxon>
    </lineage>
</organism>
<feature type="region of interest" description="Disordered" evidence="1">
    <location>
        <begin position="1"/>
        <end position="30"/>
    </location>
</feature>
<feature type="compositionally biased region" description="Basic and acidic residues" evidence="1">
    <location>
        <begin position="1"/>
        <end position="12"/>
    </location>
</feature>
<keyword evidence="3" id="KW-1185">Reference proteome</keyword>
<proteinExistence type="predicted"/>
<dbReference type="GeneID" id="96657121"/>
<protein>
    <submittedName>
        <fullName evidence="2">Uncharacterized protein</fullName>
    </submittedName>
</protein>
<dbReference type="AlphaFoldDB" id="A0A1G9VXS9"/>
<dbReference type="Proteomes" id="UP000199063">
    <property type="component" value="Unassembled WGS sequence"/>
</dbReference>
<dbReference type="RefSeq" id="WP_167746041.1">
    <property type="nucleotide sequence ID" value="NZ_FNHI01000013.1"/>
</dbReference>
<accession>A0A1G9VXS9</accession>
<evidence type="ECO:0000313" key="3">
    <source>
        <dbReference type="Proteomes" id="UP000199063"/>
    </source>
</evidence>
<gene>
    <name evidence="2" type="ORF">SAMN05444921_11337</name>
</gene>
<evidence type="ECO:0000313" key="2">
    <source>
        <dbReference type="EMBL" id="SDM76933.1"/>
    </source>
</evidence>